<organism evidence="1 2">
    <name type="scientific">Psychrosphaera aquimarina</name>
    <dbReference type="NCBI Taxonomy" id="2044854"/>
    <lineage>
        <taxon>Bacteria</taxon>
        <taxon>Pseudomonadati</taxon>
        <taxon>Pseudomonadota</taxon>
        <taxon>Gammaproteobacteria</taxon>
        <taxon>Alteromonadales</taxon>
        <taxon>Pseudoalteromonadaceae</taxon>
        <taxon>Psychrosphaera</taxon>
    </lineage>
</organism>
<evidence type="ECO:0000313" key="2">
    <source>
        <dbReference type="Proteomes" id="UP001257914"/>
    </source>
</evidence>
<sequence length="261" mass="28271">MKIKLQVIILSLTSFLIGSCGETTTDSSTGLSGQSGSLASMTIANGDLHILNNGYVISFDLSGELVLSSKVTSDSHSWDAETIFNYNNEYLLVGTDNSVNIFSLNSESEELLPAEFVSSFQHLTARDPVIALEGIAYFTTRDGNESTHTNRDALGVLDISDITTPIEILVDNSLKEPYGLTLSNGSLFVCDKAAGLTKFSIEKDELGNVSALIYQQSYSIYPCNDVIANGDLLVLTDPKSINQVRVNGSELELVSKIELFY</sequence>
<accession>A0ABU3QXA2</accession>
<proteinExistence type="predicted"/>
<dbReference type="RefSeq" id="WP_315945892.1">
    <property type="nucleotide sequence ID" value="NZ_JAWCUA010000003.1"/>
</dbReference>
<protein>
    <recommendedName>
        <fullName evidence="3">LVIVD repeat-containing protein</fullName>
    </recommendedName>
</protein>
<name>A0ABU3QXA2_9GAMM</name>
<dbReference type="SUPFAM" id="SSF101898">
    <property type="entry name" value="NHL repeat"/>
    <property type="match status" value="1"/>
</dbReference>
<evidence type="ECO:0000313" key="1">
    <source>
        <dbReference type="EMBL" id="MDU0112048.1"/>
    </source>
</evidence>
<dbReference type="EMBL" id="JAWCUA010000003">
    <property type="protein sequence ID" value="MDU0112048.1"/>
    <property type="molecule type" value="Genomic_DNA"/>
</dbReference>
<gene>
    <name evidence="1" type="ORF">RT723_03315</name>
</gene>
<dbReference type="Proteomes" id="UP001257914">
    <property type="component" value="Unassembled WGS sequence"/>
</dbReference>
<comment type="caution">
    <text evidence="1">The sequence shown here is derived from an EMBL/GenBank/DDBJ whole genome shotgun (WGS) entry which is preliminary data.</text>
</comment>
<reference evidence="1 2" key="1">
    <citation type="submission" date="2023-10" db="EMBL/GenBank/DDBJ databases">
        <title>Psychrosphaera aquimaarina strain SW33 isolated from seawater.</title>
        <authorList>
            <person name="Bayburt H."/>
            <person name="Kim J.M."/>
            <person name="Choi B.J."/>
            <person name="Jeon C.O."/>
        </authorList>
    </citation>
    <scope>NUCLEOTIDE SEQUENCE [LARGE SCALE GENOMIC DNA]</scope>
    <source>
        <strain evidence="1 2">KCTC 52743</strain>
    </source>
</reference>
<dbReference type="PROSITE" id="PS51257">
    <property type="entry name" value="PROKAR_LIPOPROTEIN"/>
    <property type="match status" value="1"/>
</dbReference>
<evidence type="ECO:0008006" key="3">
    <source>
        <dbReference type="Google" id="ProtNLM"/>
    </source>
</evidence>
<keyword evidence="2" id="KW-1185">Reference proteome</keyword>